<feature type="compositionally biased region" description="Basic and acidic residues" evidence="1">
    <location>
        <begin position="1"/>
        <end position="12"/>
    </location>
</feature>
<protein>
    <submittedName>
        <fullName evidence="3">IS5 family transposase</fullName>
    </submittedName>
</protein>
<dbReference type="EMBL" id="CP137573">
    <property type="protein sequence ID" value="WOX26499.1"/>
    <property type="molecule type" value="Genomic_DNA"/>
</dbReference>
<gene>
    <name evidence="3" type="ORF">R2D22_00760</name>
</gene>
<accession>A0ABZ0M3Z2</accession>
<feature type="domain" description="Transposase IS4-like" evidence="2">
    <location>
        <begin position="28"/>
        <end position="182"/>
    </location>
</feature>
<evidence type="ECO:0000259" key="2">
    <source>
        <dbReference type="Pfam" id="PF01609"/>
    </source>
</evidence>
<name>A0ABZ0M3Z2_9ACTN</name>
<organism evidence="3 4">
    <name type="scientific">Streptomyces solicathayae</name>
    <dbReference type="NCBI Taxonomy" id="3081768"/>
    <lineage>
        <taxon>Bacteria</taxon>
        <taxon>Bacillati</taxon>
        <taxon>Actinomycetota</taxon>
        <taxon>Actinomycetes</taxon>
        <taxon>Kitasatosporales</taxon>
        <taxon>Streptomycetaceae</taxon>
        <taxon>Streptomyces</taxon>
    </lineage>
</organism>
<evidence type="ECO:0000313" key="4">
    <source>
        <dbReference type="Proteomes" id="UP001301731"/>
    </source>
</evidence>
<sequence length="186" mass="21404">MVDRLRRLDHRAGPSARRRGPKRGPWTGEALGRSRGGLSTKIHLACDGQGRPLAFTITGGNVNDCTQFEPVMARIHIKRYGPGRPRTRPLRVVGDKGYSSRKIRSYLRRRGIACTIPERVDQINGCLRRGESLCRLDREVYRRRNVVERCFNRLKQNKALATRYDKRARHYKALVTLACLRLWLPS</sequence>
<evidence type="ECO:0000256" key="1">
    <source>
        <dbReference type="SAM" id="MobiDB-lite"/>
    </source>
</evidence>
<dbReference type="PANTHER" id="PTHR30007:SF1">
    <property type="entry name" value="BLR1914 PROTEIN"/>
    <property type="match status" value="1"/>
</dbReference>
<dbReference type="NCBIfam" id="NF033580">
    <property type="entry name" value="transpos_IS5_3"/>
    <property type="match status" value="1"/>
</dbReference>
<feature type="region of interest" description="Disordered" evidence="1">
    <location>
        <begin position="1"/>
        <end position="34"/>
    </location>
</feature>
<keyword evidence="4" id="KW-1185">Reference proteome</keyword>
<evidence type="ECO:0000313" key="3">
    <source>
        <dbReference type="EMBL" id="WOX26499.1"/>
    </source>
</evidence>
<reference evidence="3 4" key="1">
    <citation type="submission" date="2023-10" db="EMBL/GenBank/DDBJ databases">
        <title>The genome sequence of Streptomyces sp. HUAS YS2.</title>
        <authorList>
            <person name="Mo P."/>
        </authorList>
    </citation>
    <scope>NUCLEOTIDE SEQUENCE [LARGE SCALE GENOMIC DNA]</scope>
    <source>
        <strain evidence="3 4">HUAS YS2</strain>
    </source>
</reference>
<dbReference type="InterPro" id="IPR002559">
    <property type="entry name" value="Transposase_11"/>
</dbReference>
<dbReference type="Pfam" id="PF01609">
    <property type="entry name" value="DDE_Tnp_1"/>
    <property type="match status" value="1"/>
</dbReference>
<dbReference type="PANTHER" id="PTHR30007">
    <property type="entry name" value="PHP DOMAIN PROTEIN"/>
    <property type="match status" value="1"/>
</dbReference>
<dbReference type="Proteomes" id="UP001301731">
    <property type="component" value="Chromosome"/>
</dbReference>
<proteinExistence type="predicted"/>